<dbReference type="SUPFAM" id="SSF51658">
    <property type="entry name" value="Xylose isomerase-like"/>
    <property type="match status" value="1"/>
</dbReference>
<dbReference type="RefSeq" id="WP_089322366.1">
    <property type="nucleotide sequence ID" value="NZ_FZOB01000002.1"/>
</dbReference>
<dbReference type="OrthoDB" id="9801960at2"/>
<keyword evidence="3" id="KW-1185">Reference proteome</keyword>
<sequence>MKIVAHIPGKEILERNLKRIERAAANGFGVELQLTADVLENVPLKFFAKVKEILKEKPVTFHAPFLDLNPGAVDSYVREATIKRYREMKPIEEILNPEGIVFHSGFHPRKILPIYDRWFRNCVDTFQQIADLFKNTKIAIENVFDETPEHLIKLISAIDRENAGICLDIGHWKIFSSLPLSEWIESCKDKLFEFHIHDNDGKNDLHIAAGEGTIDFSDLIKLLNSKKNISQILTMEAKTEEDQLKSYNFILSNLQGVKNGNTTLSS</sequence>
<dbReference type="InterPro" id="IPR013022">
    <property type="entry name" value="Xyl_isomerase-like_TIM-brl"/>
</dbReference>
<dbReference type="PANTHER" id="PTHR12110:SF21">
    <property type="entry name" value="XYLOSE ISOMERASE-LIKE TIM BARREL DOMAIN-CONTAINING PROTEIN"/>
    <property type="match status" value="1"/>
</dbReference>
<protein>
    <submittedName>
        <fullName evidence="2">Sugar phosphate isomerase/epimerase</fullName>
    </submittedName>
</protein>
<dbReference type="PANTHER" id="PTHR12110">
    <property type="entry name" value="HYDROXYPYRUVATE ISOMERASE"/>
    <property type="match status" value="1"/>
</dbReference>
<dbReference type="Gene3D" id="3.20.20.150">
    <property type="entry name" value="Divalent-metal-dependent TIM barrel enzymes"/>
    <property type="match status" value="1"/>
</dbReference>
<evidence type="ECO:0000313" key="2">
    <source>
        <dbReference type="EMBL" id="SNR64503.1"/>
    </source>
</evidence>
<dbReference type="Pfam" id="PF01261">
    <property type="entry name" value="AP_endonuc_2"/>
    <property type="match status" value="1"/>
</dbReference>
<name>A0A238Y1G9_9BACT</name>
<keyword evidence="2" id="KW-0413">Isomerase</keyword>
<organism evidence="2 3">
    <name type="scientific">Desulfurobacterium atlanticum</name>
    <dbReference type="NCBI Taxonomy" id="240169"/>
    <lineage>
        <taxon>Bacteria</taxon>
        <taxon>Pseudomonadati</taxon>
        <taxon>Aquificota</taxon>
        <taxon>Aquificia</taxon>
        <taxon>Desulfurobacteriales</taxon>
        <taxon>Desulfurobacteriaceae</taxon>
        <taxon>Desulfurobacterium</taxon>
    </lineage>
</organism>
<evidence type="ECO:0000259" key="1">
    <source>
        <dbReference type="Pfam" id="PF01261"/>
    </source>
</evidence>
<dbReference type="InterPro" id="IPR050312">
    <property type="entry name" value="IolE/XylAMocC-like"/>
</dbReference>
<dbReference type="InterPro" id="IPR036237">
    <property type="entry name" value="Xyl_isomerase-like_sf"/>
</dbReference>
<gene>
    <name evidence="2" type="ORF">SAMN06265340_10210</name>
</gene>
<dbReference type="GO" id="GO:0016853">
    <property type="term" value="F:isomerase activity"/>
    <property type="evidence" value="ECO:0007669"/>
    <property type="project" value="UniProtKB-KW"/>
</dbReference>
<dbReference type="EMBL" id="FZOB01000002">
    <property type="protein sequence ID" value="SNR64503.1"/>
    <property type="molecule type" value="Genomic_DNA"/>
</dbReference>
<feature type="domain" description="Xylose isomerase-like TIM barrel" evidence="1">
    <location>
        <begin position="22"/>
        <end position="242"/>
    </location>
</feature>
<dbReference type="AlphaFoldDB" id="A0A238Y1G9"/>
<evidence type="ECO:0000313" key="3">
    <source>
        <dbReference type="Proteomes" id="UP000198405"/>
    </source>
</evidence>
<reference evidence="3" key="1">
    <citation type="submission" date="2017-06" db="EMBL/GenBank/DDBJ databases">
        <authorList>
            <person name="Varghese N."/>
            <person name="Submissions S."/>
        </authorList>
    </citation>
    <scope>NUCLEOTIDE SEQUENCE [LARGE SCALE GENOMIC DNA]</scope>
    <source>
        <strain evidence="3">DSM 15668</strain>
    </source>
</reference>
<proteinExistence type="predicted"/>
<dbReference type="Proteomes" id="UP000198405">
    <property type="component" value="Unassembled WGS sequence"/>
</dbReference>
<accession>A0A238Y1G9</accession>